<keyword evidence="1" id="KW-0808">Transferase</keyword>
<dbReference type="GO" id="GO:0016787">
    <property type="term" value="F:hydrolase activity"/>
    <property type="evidence" value="ECO:0007669"/>
    <property type="project" value="UniProtKB-KW"/>
</dbReference>
<dbReference type="EMBL" id="JAULJE010000001">
    <property type="protein sequence ID" value="KAK1346477.1"/>
    <property type="molecule type" value="Genomic_DNA"/>
</dbReference>
<evidence type="ECO:0000313" key="8">
    <source>
        <dbReference type="EMBL" id="KAK1346477.1"/>
    </source>
</evidence>
<name>A0AA40IB74_CNENI</name>
<evidence type="ECO:0000256" key="6">
    <source>
        <dbReference type="ARBA" id="ARBA00022918"/>
    </source>
</evidence>
<dbReference type="InterPro" id="IPR012337">
    <property type="entry name" value="RNaseH-like_sf"/>
</dbReference>
<proteinExistence type="predicted"/>
<dbReference type="InterPro" id="IPR036397">
    <property type="entry name" value="RNaseH_sf"/>
</dbReference>
<dbReference type="PROSITE" id="PS50994">
    <property type="entry name" value="INTEGRASE"/>
    <property type="match status" value="1"/>
</dbReference>
<dbReference type="SUPFAM" id="SSF53098">
    <property type="entry name" value="Ribonuclease H-like"/>
    <property type="match status" value="1"/>
</dbReference>
<dbReference type="GO" id="GO:0003964">
    <property type="term" value="F:RNA-directed DNA polymerase activity"/>
    <property type="evidence" value="ECO:0007669"/>
    <property type="project" value="UniProtKB-KW"/>
</dbReference>
<feature type="domain" description="Integrase catalytic" evidence="7">
    <location>
        <begin position="112"/>
        <end position="225"/>
    </location>
</feature>
<keyword evidence="6" id="KW-0695">RNA-directed DNA polymerase</keyword>
<gene>
    <name evidence="8" type="ORF">QTO34_000333</name>
</gene>
<dbReference type="InterPro" id="IPR015416">
    <property type="entry name" value="Znf_H2C2_histone_UAS-bd"/>
</dbReference>
<accession>A0AA40IB74</accession>
<keyword evidence="4" id="KW-0255">Endonuclease</keyword>
<evidence type="ECO:0000256" key="5">
    <source>
        <dbReference type="ARBA" id="ARBA00022801"/>
    </source>
</evidence>
<dbReference type="GO" id="GO:0004519">
    <property type="term" value="F:endonuclease activity"/>
    <property type="evidence" value="ECO:0007669"/>
    <property type="project" value="UniProtKB-KW"/>
</dbReference>
<evidence type="ECO:0000256" key="3">
    <source>
        <dbReference type="ARBA" id="ARBA00022722"/>
    </source>
</evidence>
<keyword evidence="5" id="KW-0378">Hydrolase</keyword>
<dbReference type="Gene3D" id="1.10.340.70">
    <property type="match status" value="1"/>
</dbReference>
<evidence type="ECO:0000256" key="4">
    <source>
        <dbReference type="ARBA" id="ARBA00022759"/>
    </source>
</evidence>
<evidence type="ECO:0000313" key="9">
    <source>
        <dbReference type="Proteomes" id="UP001177744"/>
    </source>
</evidence>
<dbReference type="Pfam" id="PF09337">
    <property type="entry name" value="zf-H2C2"/>
    <property type="match status" value="1"/>
</dbReference>
<dbReference type="Proteomes" id="UP001177744">
    <property type="component" value="Unassembled WGS sequence"/>
</dbReference>
<dbReference type="InterPro" id="IPR001584">
    <property type="entry name" value="Integrase_cat-core"/>
</dbReference>
<organism evidence="8 9">
    <name type="scientific">Cnephaeus nilssonii</name>
    <name type="common">Northern bat</name>
    <name type="synonym">Eptesicus nilssonii</name>
    <dbReference type="NCBI Taxonomy" id="3371016"/>
    <lineage>
        <taxon>Eukaryota</taxon>
        <taxon>Metazoa</taxon>
        <taxon>Chordata</taxon>
        <taxon>Craniata</taxon>
        <taxon>Vertebrata</taxon>
        <taxon>Euteleostomi</taxon>
        <taxon>Mammalia</taxon>
        <taxon>Eutheria</taxon>
        <taxon>Laurasiatheria</taxon>
        <taxon>Chiroptera</taxon>
        <taxon>Yangochiroptera</taxon>
        <taxon>Vespertilionidae</taxon>
        <taxon>Cnephaeus</taxon>
    </lineage>
</organism>
<dbReference type="Gene3D" id="2.30.30.850">
    <property type="match status" value="1"/>
</dbReference>
<dbReference type="Gene3D" id="3.30.420.10">
    <property type="entry name" value="Ribonuclease H-like superfamily/Ribonuclease H"/>
    <property type="match status" value="1"/>
</dbReference>
<dbReference type="PANTHER" id="PTHR41694">
    <property type="entry name" value="ENDOGENOUS RETROVIRUS GROUP K MEMBER POL PROTEIN"/>
    <property type="match status" value="1"/>
</dbReference>
<reference evidence="8" key="1">
    <citation type="submission" date="2023-06" db="EMBL/GenBank/DDBJ databases">
        <title>Reference genome for the Northern bat (Eptesicus nilssonii), a most northern bat species.</title>
        <authorList>
            <person name="Laine V.N."/>
            <person name="Pulliainen A.T."/>
            <person name="Lilley T.M."/>
        </authorList>
    </citation>
    <scope>NUCLEOTIDE SEQUENCE</scope>
    <source>
        <strain evidence="8">BLF_Eptnil</strain>
        <tissue evidence="8">Kidney</tissue>
    </source>
</reference>
<keyword evidence="3" id="KW-0540">Nuclease</keyword>
<sequence>MLLDGGLLVSEALGQTIVIQLHQATHLGHTKLTELLRDKYYIPNLDSIADSTVSWYITCAQVNDKQGKRPPIGIQTWGGSPEKHWEVDFTEIKPTAAGYNLPYWDRNCHQCSDNGLAFTAKVSQDITKALSINWKLHCAYQPQSSGQVERMNQTLKARCTPYLEGFSPYKIIFGRPPPILPKLWEEIKAEIHNQSLLKFLQALQSAQEGIHKSVQMPCLYQLLIRFTPSNPSSQLCHRDCTIVKGRVAVILSPALPSTGETSDTSRDPTTTTLRDKLPQLGSYTVILITPTTVKVSSILTWLHHTRLKAARAEWKIQDSSSDPLKLRFSH</sequence>
<dbReference type="AlphaFoldDB" id="A0AA40IB74"/>
<keyword evidence="9" id="KW-1185">Reference proteome</keyword>
<evidence type="ECO:0000256" key="1">
    <source>
        <dbReference type="ARBA" id="ARBA00022679"/>
    </source>
</evidence>
<dbReference type="GO" id="GO:0003676">
    <property type="term" value="F:nucleic acid binding"/>
    <property type="evidence" value="ECO:0007669"/>
    <property type="project" value="InterPro"/>
</dbReference>
<evidence type="ECO:0000259" key="7">
    <source>
        <dbReference type="PROSITE" id="PS50994"/>
    </source>
</evidence>
<evidence type="ECO:0000256" key="2">
    <source>
        <dbReference type="ARBA" id="ARBA00022695"/>
    </source>
</evidence>
<protein>
    <recommendedName>
        <fullName evidence="7">Integrase catalytic domain-containing protein</fullName>
    </recommendedName>
</protein>
<keyword evidence="2" id="KW-0548">Nucleotidyltransferase</keyword>
<feature type="non-terminal residue" evidence="8">
    <location>
        <position position="330"/>
    </location>
</feature>
<dbReference type="GO" id="GO:0015074">
    <property type="term" value="P:DNA integration"/>
    <property type="evidence" value="ECO:0007669"/>
    <property type="project" value="InterPro"/>
</dbReference>
<dbReference type="PANTHER" id="PTHR41694:SF5">
    <property type="entry name" value="RIBONUCLEASE H"/>
    <property type="match status" value="1"/>
</dbReference>
<comment type="caution">
    <text evidence="8">The sequence shown here is derived from an EMBL/GenBank/DDBJ whole genome shotgun (WGS) entry which is preliminary data.</text>
</comment>